<feature type="transmembrane region" description="Helical" evidence="9">
    <location>
        <begin position="331"/>
        <end position="354"/>
    </location>
</feature>
<feature type="transmembrane region" description="Helical" evidence="9">
    <location>
        <begin position="114"/>
        <end position="139"/>
    </location>
</feature>
<evidence type="ECO:0000256" key="7">
    <source>
        <dbReference type="ARBA" id="ARBA00022989"/>
    </source>
</evidence>
<feature type="transmembrane region" description="Helical" evidence="9">
    <location>
        <begin position="21"/>
        <end position="42"/>
    </location>
</feature>
<keyword evidence="8 9" id="KW-0472">Membrane</keyword>
<evidence type="ECO:0000256" key="9">
    <source>
        <dbReference type="SAM" id="Phobius"/>
    </source>
</evidence>
<evidence type="ECO:0000256" key="1">
    <source>
        <dbReference type="ARBA" id="ARBA00004651"/>
    </source>
</evidence>
<dbReference type="EMBL" id="FTMD01000010">
    <property type="protein sequence ID" value="SIR12292.1"/>
    <property type="molecule type" value="Genomic_DNA"/>
</dbReference>
<evidence type="ECO:0000256" key="8">
    <source>
        <dbReference type="ARBA" id="ARBA00023136"/>
    </source>
</evidence>
<dbReference type="RefSeq" id="WP_076602980.1">
    <property type="nucleotide sequence ID" value="NZ_FTMD01000010.1"/>
</dbReference>
<keyword evidence="3" id="KW-0813">Transport</keyword>
<dbReference type="Proteomes" id="UP000186819">
    <property type="component" value="Unassembled WGS sequence"/>
</dbReference>
<dbReference type="PROSITE" id="PS00217">
    <property type="entry name" value="SUGAR_TRANSPORT_2"/>
    <property type="match status" value="1"/>
</dbReference>
<keyword evidence="7 9" id="KW-1133">Transmembrane helix</keyword>
<name>A0A1N6YCD6_9RHOO</name>
<feature type="transmembrane region" description="Helical" evidence="9">
    <location>
        <begin position="302"/>
        <end position="319"/>
    </location>
</feature>
<accession>A0A1N6YCD6</accession>
<dbReference type="InterPro" id="IPR051084">
    <property type="entry name" value="H+-coupled_symporters"/>
</dbReference>
<evidence type="ECO:0000256" key="6">
    <source>
        <dbReference type="ARBA" id="ARBA00022847"/>
    </source>
</evidence>
<dbReference type="OrthoDB" id="6766492at2"/>
<feature type="transmembrane region" description="Helical" evidence="9">
    <location>
        <begin position="395"/>
        <end position="416"/>
    </location>
</feature>
<dbReference type="GO" id="GO:0005886">
    <property type="term" value="C:plasma membrane"/>
    <property type="evidence" value="ECO:0007669"/>
    <property type="project" value="UniProtKB-SubCell"/>
</dbReference>
<evidence type="ECO:0000256" key="4">
    <source>
        <dbReference type="ARBA" id="ARBA00022475"/>
    </source>
</evidence>
<evidence type="ECO:0000259" key="10">
    <source>
        <dbReference type="PROSITE" id="PS50850"/>
    </source>
</evidence>
<dbReference type="STRING" id="34027.SAMN05421829_11028"/>
<dbReference type="SUPFAM" id="SSF103473">
    <property type="entry name" value="MFS general substrate transporter"/>
    <property type="match status" value="1"/>
</dbReference>
<comment type="subcellular location">
    <subcellularLocation>
        <location evidence="1">Cell membrane</location>
        <topology evidence="1">Multi-pass membrane protein</topology>
    </subcellularLocation>
</comment>
<evidence type="ECO:0000256" key="3">
    <source>
        <dbReference type="ARBA" id="ARBA00022448"/>
    </source>
</evidence>
<dbReference type="AlphaFoldDB" id="A0A1N6YCD6"/>
<dbReference type="FunFam" id="1.20.1250.20:FF:000001">
    <property type="entry name" value="Dicarboxylate MFS transporter"/>
    <property type="match status" value="1"/>
</dbReference>
<keyword evidence="5 9" id="KW-0812">Transmembrane</keyword>
<dbReference type="Pfam" id="PF07690">
    <property type="entry name" value="MFS_1"/>
    <property type="match status" value="1"/>
</dbReference>
<protein>
    <submittedName>
        <fullName evidence="11">Predicted arabinose efflux permease, MFS family</fullName>
    </submittedName>
</protein>
<dbReference type="PANTHER" id="PTHR43528">
    <property type="entry name" value="ALPHA-KETOGLUTARATE PERMEASE"/>
    <property type="match status" value="1"/>
</dbReference>
<evidence type="ECO:0000256" key="5">
    <source>
        <dbReference type="ARBA" id="ARBA00022692"/>
    </source>
</evidence>
<feature type="transmembrane region" description="Helical" evidence="9">
    <location>
        <begin position="366"/>
        <end position="389"/>
    </location>
</feature>
<feature type="transmembrane region" description="Helical" evidence="9">
    <location>
        <begin position="237"/>
        <end position="262"/>
    </location>
</feature>
<feature type="transmembrane region" description="Helical" evidence="9">
    <location>
        <begin position="48"/>
        <end position="75"/>
    </location>
</feature>
<reference evidence="12" key="1">
    <citation type="submission" date="2017-01" db="EMBL/GenBank/DDBJ databases">
        <authorList>
            <person name="Varghese N."/>
            <person name="Submissions S."/>
        </authorList>
    </citation>
    <scope>NUCLEOTIDE SEQUENCE [LARGE SCALE GENOMIC DNA]</scope>
    <source>
        <strain evidence="12">ATCC 51758</strain>
    </source>
</reference>
<proteinExistence type="inferred from homology"/>
<dbReference type="Gene3D" id="1.20.1250.20">
    <property type="entry name" value="MFS general substrate transporter like domains"/>
    <property type="match status" value="2"/>
</dbReference>
<organism evidence="11 12">
    <name type="scientific">Aromatoleum tolulyticum</name>
    <dbReference type="NCBI Taxonomy" id="34027"/>
    <lineage>
        <taxon>Bacteria</taxon>
        <taxon>Pseudomonadati</taxon>
        <taxon>Pseudomonadota</taxon>
        <taxon>Betaproteobacteria</taxon>
        <taxon>Rhodocyclales</taxon>
        <taxon>Rhodocyclaceae</taxon>
        <taxon>Aromatoleum</taxon>
    </lineage>
</organism>
<keyword evidence="4" id="KW-1003">Cell membrane</keyword>
<feature type="transmembrane region" description="Helical" evidence="9">
    <location>
        <begin position="184"/>
        <end position="203"/>
    </location>
</feature>
<dbReference type="InterPro" id="IPR011701">
    <property type="entry name" value="MFS"/>
</dbReference>
<evidence type="ECO:0000313" key="11">
    <source>
        <dbReference type="EMBL" id="SIR12292.1"/>
    </source>
</evidence>
<dbReference type="InterPro" id="IPR005829">
    <property type="entry name" value="Sugar_transporter_CS"/>
</dbReference>
<dbReference type="PROSITE" id="PS50850">
    <property type="entry name" value="MFS"/>
    <property type="match status" value="1"/>
</dbReference>
<evidence type="ECO:0000313" key="12">
    <source>
        <dbReference type="Proteomes" id="UP000186819"/>
    </source>
</evidence>
<dbReference type="GO" id="GO:0015293">
    <property type="term" value="F:symporter activity"/>
    <property type="evidence" value="ECO:0007669"/>
    <property type="project" value="UniProtKB-KW"/>
</dbReference>
<comment type="similarity">
    <text evidence="2">Belongs to the major facilitator superfamily. Metabolite:H+ Symporter (MHS) family (TC 2.A.1.6) family.</text>
</comment>
<feature type="domain" description="Major facilitator superfamily (MFS) profile" evidence="10">
    <location>
        <begin position="12"/>
        <end position="421"/>
    </location>
</feature>
<keyword evidence="12" id="KW-1185">Reference proteome</keyword>
<gene>
    <name evidence="11" type="ORF">SAMN05421829_11028</name>
</gene>
<keyword evidence="6" id="KW-0769">Symport</keyword>
<sequence length="455" mass="48626">MSSSTAAPRARQIVAAVIGNALEWYDFIVFGFLAVVISRLFFPADSEYSSLLMATATFGVGFFMRPVGGVLLGIYADRKGRKAALQLIIAMMTVSIALIAFAPPYAAIGLAAPLLIVLARLLQGFATGGEFASATSFLIESAPPNKRGLYGSWQMFGQGLAVFAGAGVTALITRNLSPEALDAWGWRIPFMIGLLIGPVGLWIRRHLEETEAFLEAHKAPAEKQSIARMLRNHLREVFAVMGVTVCGTVGFYVILVYMPTFATKQLGMVLSDAFTAQVIAVALMTILMPVFGALSDRVGRKILVILAAAGLLVASYPLLSWVHAAPSFERLVTMQIVLCILLAVFFGPISAVMAEQFPAGVRSTGLALAYNVAVMVFGGFAQFIVTWLIHTTGLAIAPVFYVMFAAALGFVSALFLTDRTKVAHLAAVDEEIPAPHAGHDGRDGVILPRTAVNRA</sequence>
<feature type="transmembrane region" description="Helical" evidence="9">
    <location>
        <begin position="151"/>
        <end position="172"/>
    </location>
</feature>
<feature type="transmembrane region" description="Helical" evidence="9">
    <location>
        <begin position="274"/>
        <end position="295"/>
    </location>
</feature>
<dbReference type="InterPro" id="IPR020846">
    <property type="entry name" value="MFS_dom"/>
</dbReference>
<dbReference type="PANTHER" id="PTHR43528:SF8">
    <property type="entry name" value="BLR0239 PROTEIN"/>
    <property type="match status" value="1"/>
</dbReference>
<evidence type="ECO:0000256" key="2">
    <source>
        <dbReference type="ARBA" id="ARBA00008240"/>
    </source>
</evidence>
<feature type="transmembrane region" description="Helical" evidence="9">
    <location>
        <begin position="87"/>
        <end position="108"/>
    </location>
</feature>
<dbReference type="InterPro" id="IPR036259">
    <property type="entry name" value="MFS_trans_sf"/>
</dbReference>